<evidence type="ECO:0000313" key="5">
    <source>
        <dbReference type="Proteomes" id="UP001197093"/>
    </source>
</evidence>
<dbReference type="PANTHER" id="PTHR10039:SF16">
    <property type="entry name" value="GPI INOSITOL-DEACYLASE"/>
    <property type="match status" value="1"/>
</dbReference>
<sequence>MGGLVVKQAYLLGRREPGFRTVADRVCSIFFLATPHQGASIAQVLSRLTTVIGTRPFVEDLFPQSPLIQSLSEDFPQICADLELFSFYETRPMSVGINKILIVEKSSAVMNLPNERRTFLEADHRNVAMFAIREDPSYVSVRNALATVVASKRHRRQSLELAKGATTSREDRNSLSRFLDVYGAPEDDLMTQESLKLPGSCEWLINHECYQSWKTSPDPAFLWLQGRPGAGKSVLSSHIVDDLRSQALDCRFFFFQARDTVKSTVTRCLQSMAWQMAMLHPEILDKMRDMITERRDNMTNSSESRSVWQRIFLAGILKVKPRKRQFWVIDAMDECTGSSDMTVFLTRIQEHWPLSVLVTSRDAAENHKRGTSRKITIESHAISEQDSLQDISLLLEADLPYLPCLASDRWPTPEKLASEILESQVTSEREITEVMNSIPSDMDALYCDILARMETARFGKETTKAILAWAAYAFRPLHLAEMQTAIEMDIEDKISDVQRVISRCCGSLLYVDKYDKVQLVHLTAREFLTRGGTESEFVLTTTFLFQHLDHADPNEEELLLVLFNFLQTPSLPNWIEYMAANGDLRTVHNAGNTIKTLLSRRSQHPQPADRSIAPGQQKLEILRKWGDDLTHVVLRFSERLRRFPKIIHHHIAPFCPPDSAIRQAFGCSTRGISVHGLSPHSWNDCLTTIRYEMDRNPELVAAAPGYIAVTIDSEEGQIRIHDDAIFEEMHTIRHVEWVHHIAFAKSGRYFASVGKNAVRVWSPSNGLELVCFQLPRIGASKCVAFAQEDTILRIATDWNQLIEWDMVSNTFIHDEPVSWELDLPKRIRGRQLEAAWLSPGTNLLAALYTDQGHDIVFWDCAEKRFHHVYEQDTEVVQSYGSTLGARGWLTVCAGVLSHGPDNLFAATFSNGHLVVFDLDAGKPVAVNIEEMYSIKLASAHDGRTLVAFDTGEQLTLYEFKTLRLLYRRSLEATDISYGFTFTGDNLRVVEMCLRQWRVWEPPVLRTERSSECKTLLPLPEQSRLEDIIQPTVTKKAQQIIAMTCSHESNLVFCALGDGSVVGYDISGPEPQKELLFVHTVRPNRPKWETQVTVLSFDDRSKILVCGDSWDGFTARTVVRRQQNPQRPGLAWKVGSPLVDVQRRLNYERLLTQILPSSNHERLLVVTKADSTLWAMPLLGEEMSGGWISRIETEWIAGSHRWISRAGTDCGAEVLLRIGETGKDIGVYDWATLSLLRLIPLSISEDVNLVQFACLSHPDYFATDAVNLSGVESPFGGWTHPVLLWDDEDFGGPSSQPISPRWEVIKLILPFRISHLIGIFGRRLVFYTRDYWIVSFEVTPLGSPEGTTVDDGSFARHFFLPNDWNASYHPSDSQIEIGRNGEIIMGYGDELAVIKRALEITIEDGGM</sequence>
<accession>A0AAD4HX58</accession>
<dbReference type="InterPro" id="IPR001680">
    <property type="entry name" value="WD40_rpt"/>
</dbReference>
<dbReference type="SUPFAM" id="SSF52540">
    <property type="entry name" value="P-loop containing nucleoside triphosphate hydrolases"/>
    <property type="match status" value="1"/>
</dbReference>
<dbReference type="Gene3D" id="3.40.50.300">
    <property type="entry name" value="P-loop containing nucleotide triphosphate hydrolases"/>
    <property type="match status" value="1"/>
</dbReference>
<reference evidence="4" key="1">
    <citation type="submission" date="2023-02" db="EMBL/GenBank/DDBJ databases">
        <authorList>
            <person name="Palmer J.M."/>
        </authorList>
    </citation>
    <scope>NUCLEOTIDE SEQUENCE</scope>
    <source>
        <strain evidence="4">FW57</strain>
    </source>
</reference>
<evidence type="ECO:0000313" key="4">
    <source>
        <dbReference type="EMBL" id="KAG7287627.1"/>
    </source>
</evidence>
<evidence type="ECO:0000256" key="1">
    <source>
        <dbReference type="ARBA" id="ARBA00022737"/>
    </source>
</evidence>
<dbReference type="Pfam" id="PF22939">
    <property type="entry name" value="WHD_GPIID"/>
    <property type="match status" value="1"/>
</dbReference>
<feature type="domain" description="Nephrocystin 3-like N-terminal" evidence="3">
    <location>
        <begin position="199"/>
        <end position="361"/>
    </location>
</feature>
<proteinExistence type="predicted"/>
<dbReference type="Pfam" id="PF24883">
    <property type="entry name" value="NPHP3_N"/>
    <property type="match status" value="1"/>
</dbReference>
<dbReference type="EMBL" id="JAHCVI010000003">
    <property type="protein sequence ID" value="KAG7287627.1"/>
    <property type="molecule type" value="Genomic_DNA"/>
</dbReference>
<dbReference type="SUPFAM" id="SSF50978">
    <property type="entry name" value="WD40 repeat-like"/>
    <property type="match status" value="1"/>
</dbReference>
<keyword evidence="5" id="KW-1185">Reference proteome</keyword>
<protein>
    <recommendedName>
        <fullName evidence="6">NACHT domain-containing protein</fullName>
    </recommendedName>
</protein>
<dbReference type="InterPro" id="IPR054471">
    <property type="entry name" value="GPIID_WHD"/>
</dbReference>
<dbReference type="InterPro" id="IPR027417">
    <property type="entry name" value="P-loop_NTPase"/>
</dbReference>
<evidence type="ECO:0008006" key="6">
    <source>
        <dbReference type="Google" id="ProtNLM"/>
    </source>
</evidence>
<organism evidence="4 5">
    <name type="scientific">Staphylotrichum longicolle</name>
    <dbReference type="NCBI Taxonomy" id="669026"/>
    <lineage>
        <taxon>Eukaryota</taxon>
        <taxon>Fungi</taxon>
        <taxon>Dikarya</taxon>
        <taxon>Ascomycota</taxon>
        <taxon>Pezizomycotina</taxon>
        <taxon>Sordariomycetes</taxon>
        <taxon>Sordariomycetidae</taxon>
        <taxon>Sordariales</taxon>
        <taxon>Chaetomiaceae</taxon>
        <taxon>Staphylotrichum</taxon>
    </lineage>
</organism>
<dbReference type="InterPro" id="IPR036322">
    <property type="entry name" value="WD40_repeat_dom_sf"/>
</dbReference>
<keyword evidence="1" id="KW-0677">Repeat</keyword>
<dbReference type="PANTHER" id="PTHR10039">
    <property type="entry name" value="AMELOGENIN"/>
    <property type="match status" value="1"/>
</dbReference>
<dbReference type="SMART" id="SM00320">
    <property type="entry name" value="WD40"/>
    <property type="match status" value="2"/>
</dbReference>
<dbReference type="InterPro" id="IPR056884">
    <property type="entry name" value="NPHP3-like_N"/>
</dbReference>
<gene>
    <name evidence="4" type="ORF">NEMBOFW57_007140</name>
</gene>
<dbReference type="InterPro" id="IPR015943">
    <property type="entry name" value="WD40/YVTN_repeat-like_dom_sf"/>
</dbReference>
<name>A0AAD4HX58_9PEZI</name>
<evidence type="ECO:0000259" key="3">
    <source>
        <dbReference type="Pfam" id="PF24883"/>
    </source>
</evidence>
<evidence type="ECO:0000259" key="2">
    <source>
        <dbReference type="Pfam" id="PF22939"/>
    </source>
</evidence>
<feature type="domain" description="GPI inositol-deacylase winged helix" evidence="2">
    <location>
        <begin position="451"/>
        <end position="539"/>
    </location>
</feature>
<dbReference type="Proteomes" id="UP001197093">
    <property type="component" value="Unassembled WGS sequence"/>
</dbReference>
<comment type="caution">
    <text evidence="4">The sequence shown here is derived from an EMBL/GenBank/DDBJ whole genome shotgun (WGS) entry which is preliminary data.</text>
</comment>
<dbReference type="Gene3D" id="2.130.10.10">
    <property type="entry name" value="YVTN repeat-like/Quinoprotein amine dehydrogenase"/>
    <property type="match status" value="2"/>
</dbReference>
<dbReference type="SUPFAM" id="SSF82171">
    <property type="entry name" value="DPP6 N-terminal domain-like"/>
    <property type="match status" value="1"/>
</dbReference>